<dbReference type="Proteomes" id="UP000627155">
    <property type="component" value="Chromosome"/>
</dbReference>
<dbReference type="InterPro" id="IPR007921">
    <property type="entry name" value="CHAP_dom"/>
</dbReference>
<dbReference type="PROSITE" id="PS50911">
    <property type="entry name" value="CHAP"/>
    <property type="match status" value="1"/>
</dbReference>
<dbReference type="SMART" id="SM00644">
    <property type="entry name" value="Ami_2"/>
    <property type="match status" value="1"/>
</dbReference>
<evidence type="ECO:0000259" key="3">
    <source>
        <dbReference type="PROSITE" id="PS50911"/>
    </source>
</evidence>
<keyword evidence="5" id="KW-1185">Reference proteome</keyword>
<dbReference type="EC" id="3.5.1.28" evidence="2"/>
<organism evidence="4 5">
    <name type="scientific">Mammaliicoccus vitulinus</name>
    <dbReference type="NCBI Taxonomy" id="71237"/>
    <lineage>
        <taxon>Bacteria</taxon>
        <taxon>Bacillati</taxon>
        <taxon>Bacillota</taxon>
        <taxon>Bacilli</taxon>
        <taxon>Bacillales</taxon>
        <taxon>Staphylococcaceae</taxon>
        <taxon>Mammaliicoccus</taxon>
    </lineage>
</organism>
<feature type="domain" description="Peptidase C51" evidence="3">
    <location>
        <begin position="7"/>
        <end position="152"/>
    </location>
</feature>
<dbReference type="EMBL" id="CP069486">
    <property type="protein sequence ID" value="QRO85112.1"/>
    <property type="molecule type" value="Genomic_DNA"/>
</dbReference>
<dbReference type="Pfam" id="PF01510">
    <property type="entry name" value="Amidase_2"/>
    <property type="match status" value="1"/>
</dbReference>
<name>A0ABX7HFS6_9STAP</name>
<dbReference type="InterPro" id="IPR002502">
    <property type="entry name" value="Amidase_domain"/>
</dbReference>
<dbReference type="InterPro" id="IPR038765">
    <property type="entry name" value="Papain-like_cys_pep_sf"/>
</dbReference>
<evidence type="ECO:0000256" key="1">
    <source>
        <dbReference type="ARBA" id="ARBA00001561"/>
    </source>
</evidence>
<dbReference type="Gene3D" id="3.40.80.10">
    <property type="entry name" value="Peptidoglycan recognition protein-like"/>
    <property type="match status" value="1"/>
</dbReference>
<dbReference type="InterPro" id="IPR003646">
    <property type="entry name" value="SH3-like_bac-type"/>
</dbReference>
<dbReference type="SUPFAM" id="SSF55846">
    <property type="entry name" value="N-acetylmuramoyl-L-alanine amidase-like"/>
    <property type="match status" value="1"/>
</dbReference>
<dbReference type="InterPro" id="IPR036505">
    <property type="entry name" value="Amidase/PGRP_sf"/>
</dbReference>
<gene>
    <name evidence="4" type="ORF">I6J37_13200</name>
</gene>
<dbReference type="Gene3D" id="2.30.30.40">
    <property type="entry name" value="SH3 Domains"/>
    <property type="match status" value="1"/>
</dbReference>
<evidence type="ECO:0000256" key="2">
    <source>
        <dbReference type="ARBA" id="ARBA00011901"/>
    </source>
</evidence>
<evidence type="ECO:0000313" key="5">
    <source>
        <dbReference type="Proteomes" id="UP000627155"/>
    </source>
</evidence>
<accession>A0ABX7HFS6</accession>
<protein>
    <recommendedName>
        <fullName evidence="2">N-acetylmuramoyl-L-alanine amidase</fullName>
        <ecNumber evidence="2">3.5.1.28</ecNumber>
    </recommendedName>
</protein>
<dbReference type="Pfam" id="PF08460">
    <property type="entry name" value="SH3_5"/>
    <property type="match status" value="1"/>
</dbReference>
<evidence type="ECO:0000313" key="4">
    <source>
        <dbReference type="EMBL" id="QRO85112.1"/>
    </source>
</evidence>
<dbReference type="SUPFAM" id="SSF54001">
    <property type="entry name" value="Cysteine proteinases"/>
    <property type="match status" value="1"/>
</dbReference>
<reference evidence="4 5" key="1">
    <citation type="submission" date="2021-02" db="EMBL/GenBank/DDBJ databases">
        <title>FDA dAtabase for Regulatory Grade micrObial Sequences (FDA-ARGOS): Supporting development and validation of Infectious Disease Dx tests.</title>
        <authorList>
            <person name="Sproer C."/>
            <person name="Gronow S."/>
            <person name="Severitt S."/>
            <person name="Schroder I."/>
            <person name="Tallon L."/>
            <person name="Sadzewicz L."/>
            <person name="Zhao X."/>
            <person name="Boylan J."/>
            <person name="Ott S."/>
            <person name="Bowen H."/>
            <person name="Vavikolanu K."/>
            <person name="Mehta A."/>
            <person name="Aluvathingal J."/>
            <person name="Nadendla S."/>
            <person name="Lowell S."/>
            <person name="Myers T."/>
            <person name="Yan Y."/>
            <person name="Sichtig H."/>
        </authorList>
    </citation>
    <scope>NUCLEOTIDE SEQUENCE [LARGE SCALE GENOMIC DNA]</scope>
    <source>
        <strain evidence="4 5">FDAARGOS_1207</strain>
    </source>
</reference>
<proteinExistence type="predicted"/>
<dbReference type="Pfam" id="PF05257">
    <property type="entry name" value="CHAP"/>
    <property type="match status" value="1"/>
</dbReference>
<dbReference type="RefSeq" id="WP_103322825.1">
    <property type="nucleotide sequence ID" value="NZ_CP069486.1"/>
</dbReference>
<comment type="catalytic activity">
    <reaction evidence="1">
        <text>Hydrolyzes the link between N-acetylmuramoyl residues and L-amino acid residues in certain cell-wall glycopeptides.</text>
        <dbReference type="EC" id="3.5.1.28"/>
    </reaction>
</comment>
<dbReference type="Gene3D" id="3.90.1720.10">
    <property type="entry name" value="endopeptidase domain like (from Nostoc punctiforme)"/>
    <property type="match status" value="1"/>
</dbReference>
<dbReference type="CDD" id="cd06583">
    <property type="entry name" value="PGRP"/>
    <property type="match status" value="1"/>
</dbReference>
<sequence length="471" mass="52979">MTAKLTKNEFVKFLNGTIGKQYDFDGWYGFQCFDYANIGWQQLFGHGLKGDGAIDIPFNKENKQYFKKEATVYENTPDFLAQPGDMVIFNANYGQGYGHVSWVINATLNTITVLEQNWLGYGWTDGIEQGGKGTETVTKRNHTYDTKMWFIRPNFKTEIHKTATAKKPSKTKTKTLKYNRDEVTGYKLPKRGYKPKGVVIHNDAGSLSAMQYLDSLVNAPLSRLENGIAHSYISGNTVWQALAEGRTAWHTANNDGNTNYYGIEVCQSMSASDKDFLASEQSAFQEAARMLKKWGLPVDRNTVRLHNEFAPTECPHRSMKLHAGYASSDRAPQSVVNKTKDYFISQIKAYYNGNILIGTTVKLSKPKPSKPNVSTGKWQKNQYGTWWMKESATFTCGGSPILARVGSPFLTAPEGYWFQPKGYTPYDEVCIQDGHVWIGYTFKGVRYYLPVRTAKGTPPNHIVGAAWGTFS</sequence>